<evidence type="ECO:0000313" key="2">
    <source>
        <dbReference type="Proteomes" id="UP000583419"/>
    </source>
</evidence>
<evidence type="ECO:0008006" key="3">
    <source>
        <dbReference type="Google" id="ProtNLM"/>
    </source>
</evidence>
<dbReference type="Pfam" id="PF10117">
    <property type="entry name" value="McrBC"/>
    <property type="match status" value="1"/>
</dbReference>
<reference evidence="1 2" key="1">
    <citation type="submission" date="2020-04" db="EMBL/GenBank/DDBJ databases">
        <authorList>
            <person name="Hitch T.C.A."/>
            <person name="Wylensek D."/>
            <person name="Clavel T."/>
        </authorList>
    </citation>
    <scope>NUCLEOTIDE SEQUENCE [LARGE SCALE GENOMIC DNA]</scope>
    <source>
        <strain evidence="1 2">WCA-130-P53-4B</strain>
    </source>
</reference>
<accession>A0A848D3G6</accession>
<protein>
    <recommendedName>
        <fullName evidence="3">McrBC 5-methylcytosine restriction system component</fullName>
    </recommendedName>
</protein>
<sequence>MKPFKIKDNAQEKKDSFADIEALTRRIADKTLEQLEREGVFVFPEFIGNSKDLTRDQIILQSVNDTYRSGNVMGLLGCGDEQLIIESRFSSEEEDYFSKYLLNRVLDFPNIVDLKSDADQNNRLFNFLLFLFPYYLKTAMRKGLFKRYVRNRYNDGNVKGRIDIARHIKQNTPFIGNVAYNQREFSYDNSLTELVRHTIEFIKRKPYGGHLLVKVKDEVKLVIEATPTYELYDRQRVVEANKKNAIRHAYFQEYLALQRLCLLILQHQKHQIGSGSRQIYGILFDGAWLWEEYVNSLIGDAFYHPMNKSGKGAQWLFAKNNGGNIGRIYPDFISSNNESRIIADAKYKPIDNIGNRDYLQVLAYMFRFDAKAGYYLYPEANGTDDLLLWMNKGSTYEANATARDDVSVTKHGLKIPVAAQNYDAFVRQMKINENEFLRAFDIG</sequence>
<dbReference type="RefSeq" id="WP_168973227.1">
    <property type="nucleotide sequence ID" value="NZ_JABAGJ010000002.1"/>
</dbReference>
<comment type="caution">
    <text evidence="1">The sequence shown here is derived from an EMBL/GenBank/DDBJ whole genome shotgun (WGS) entry which is preliminary data.</text>
</comment>
<gene>
    <name evidence="1" type="ORF">HF843_02320</name>
</gene>
<dbReference type="Proteomes" id="UP000583419">
    <property type="component" value="Unassembled WGS sequence"/>
</dbReference>
<evidence type="ECO:0000313" key="1">
    <source>
        <dbReference type="EMBL" id="NMF02029.1"/>
    </source>
</evidence>
<dbReference type="PANTHER" id="PTHR38733">
    <property type="entry name" value="PROTEIN MCRC"/>
    <property type="match status" value="1"/>
</dbReference>
<dbReference type="PANTHER" id="PTHR38733:SF1">
    <property type="entry name" value="TYPE IV METHYL-DIRECTED RESTRICTION ENZYME ECOKMCRBC"/>
    <property type="match status" value="1"/>
</dbReference>
<dbReference type="InterPro" id="IPR019292">
    <property type="entry name" value="McrC"/>
</dbReference>
<dbReference type="EMBL" id="JABAGJ010000002">
    <property type="protein sequence ID" value="NMF02029.1"/>
    <property type="molecule type" value="Genomic_DNA"/>
</dbReference>
<name>A0A848D3G6_9BIFI</name>
<proteinExistence type="predicted"/>
<organism evidence="1 2">
    <name type="scientific">Bifidobacterium boum</name>
    <dbReference type="NCBI Taxonomy" id="78343"/>
    <lineage>
        <taxon>Bacteria</taxon>
        <taxon>Bacillati</taxon>
        <taxon>Actinomycetota</taxon>
        <taxon>Actinomycetes</taxon>
        <taxon>Bifidobacteriales</taxon>
        <taxon>Bifidobacteriaceae</taxon>
        <taxon>Bifidobacterium</taxon>
    </lineage>
</organism>
<dbReference type="AlphaFoldDB" id="A0A848D3G6"/>